<dbReference type="STRING" id="734.B0187_02470"/>
<evidence type="ECO:0000256" key="1">
    <source>
        <dbReference type="ARBA" id="ARBA00023015"/>
    </source>
</evidence>
<sequence length="336" mass="37830">MATMKDISRLAGVSLSTVSHVINNSRFVSEEIRERVEKVVRELNYTPSLVARSLKVKETNTLGMLVTASRNPFFAEVVQHVERYCERHNYHLILVNTNGDPQMLAKHLDHLLRKQVDGLLLMCAEPQDLDDPQLANIPLPKVIIDWWQQPLNADKIHENSELGGYLATKTLLNAGYQEIAIITGELSKPLAVNRLAGYKRAFAEQNLPLRAEWIVESRFDYQGGLAAATQLLALPHRPQAIFAMSDTIAIGAYQAIWRAGLRIPQDIAVIGYDNIEIAEFLSPPLSTIHQPKARLAKNAVERLIQRIREPNTPVQTIQLEPTLVVRESFLPKFSKI</sequence>
<dbReference type="SUPFAM" id="SSF53822">
    <property type="entry name" value="Periplasmic binding protein-like I"/>
    <property type="match status" value="1"/>
</dbReference>
<protein>
    <submittedName>
        <fullName evidence="5">Transcriptional repressor PurR</fullName>
    </submittedName>
</protein>
<evidence type="ECO:0000256" key="3">
    <source>
        <dbReference type="ARBA" id="ARBA00023163"/>
    </source>
</evidence>
<dbReference type="InterPro" id="IPR046335">
    <property type="entry name" value="LacI/GalR-like_sensor"/>
</dbReference>
<keyword evidence="1" id="KW-0805">Transcription regulation</keyword>
<feature type="domain" description="HTH lacI-type" evidence="4">
    <location>
        <begin position="2"/>
        <end position="56"/>
    </location>
</feature>
<dbReference type="Pfam" id="PF00356">
    <property type="entry name" value="LacI"/>
    <property type="match status" value="1"/>
</dbReference>
<keyword evidence="3" id="KW-0804">Transcription</keyword>
<dbReference type="InterPro" id="IPR028082">
    <property type="entry name" value="Peripla_BP_I"/>
</dbReference>
<dbReference type="InterPro" id="IPR010982">
    <property type="entry name" value="Lambda_DNA-bd_dom_sf"/>
</dbReference>
<dbReference type="Gene3D" id="3.40.50.2300">
    <property type="match status" value="2"/>
</dbReference>
<dbReference type="Gene3D" id="1.10.260.40">
    <property type="entry name" value="lambda repressor-like DNA-binding domains"/>
    <property type="match status" value="1"/>
</dbReference>
<dbReference type="Pfam" id="PF13377">
    <property type="entry name" value="Peripla_BP_3"/>
    <property type="match status" value="1"/>
</dbReference>
<dbReference type="PANTHER" id="PTHR30146:SF145">
    <property type="entry name" value="RIBOSE OPERON REPRESSOR"/>
    <property type="match status" value="1"/>
</dbReference>
<dbReference type="OrthoDB" id="9798934at2"/>
<keyword evidence="6" id="KW-1185">Reference proteome</keyword>
<organism evidence="5 6">
    <name type="scientific">Haemophilus paracuniculus</name>
    <dbReference type="NCBI Taxonomy" id="734"/>
    <lineage>
        <taxon>Bacteria</taxon>
        <taxon>Pseudomonadati</taxon>
        <taxon>Pseudomonadota</taxon>
        <taxon>Gammaproteobacteria</taxon>
        <taxon>Pasteurellales</taxon>
        <taxon>Pasteurellaceae</taxon>
        <taxon>Haemophilus</taxon>
    </lineage>
</organism>
<reference evidence="5 6" key="1">
    <citation type="submission" date="2017-02" db="EMBL/GenBank/DDBJ databases">
        <title>Draft genome sequence of Haemophilus paracuniculus CCUG 43573 type strain.</title>
        <authorList>
            <person name="Engstrom-Jakobsson H."/>
            <person name="Salva-Serra F."/>
            <person name="Thorell K."/>
            <person name="Gonzales-Siles L."/>
            <person name="Karlsson R."/>
            <person name="Boulund F."/>
            <person name="Engstrand L."/>
            <person name="Kristiansson E."/>
            <person name="Moore E."/>
        </authorList>
    </citation>
    <scope>NUCLEOTIDE SEQUENCE [LARGE SCALE GENOMIC DNA]</scope>
    <source>
        <strain evidence="5 6">CCUG 43573</strain>
    </source>
</reference>
<dbReference type="Proteomes" id="UP000190867">
    <property type="component" value="Unassembled WGS sequence"/>
</dbReference>
<dbReference type="EMBL" id="MUYA01000004">
    <property type="protein sequence ID" value="OOR99697.1"/>
    <property type="molecule type" value="Genomic_DNA"/>
</dbReference>
<dbReference type="PANTHER" id="PTHR30146">
    <property type="entry name" value="LACI-RELATED TRANSCRIPTIONAL REPRESSOR"/>
    <property type="match status" value="1"/>
</dbReference>
<dbReference type="SMART" id="SM00354">
    <property type="entry name" value="HTH_LACI"/>
    <property type="match status" value="1"/>
</dbReference>
<dbReference type="RefSeq" id="WP_078236288.1">
    <property type="nucleotide sequence ID" value="NZ_MUYA01000004.1"/>
</dbReference>
<dbReference type="AlphaFoldDB" id="A0A1T0AU28"/>
<dbReference type="SUPFAM" id="SSF47413">
    <property type="entry name" value="lambda repressor-like DNA-binding domains"/>
    <property type="match status" value="1"/>
</dbReference>
<name>A0A1T0AU28_9PAST</name>
<gene>
    <name evidence="5" type="ORF">B0187_02470</name>
</gene>
<proteinExistence type="predicted"/>
<comment type="caution">
    <text evidence="5">The sequence shown here is derived from an EMBL/GenBank/DDBJ whole genome shotgun (WGS) entry which is preliminary data.</text>
</comment>
<evidence type="ECO:0000313" key="6">
    <source>
        <dbReference type="Proteomes" id="UP000190867"/>
    </source>
</evidence>
<keyword evidence="2" id="KW-0238">DNA-binding</keyword>
<dbReference type="CDD" id="cd01392">
    <property type="entry name" value="HTH_LacI"/>
    <property type="match status" value="1"/>
</dbReference>
<evidence type="ECO:0000259" key="4">
    <source>
        <dbReference type="PROSITE" id="PS50932"/>
    </source>
</evidence>
<dbReference type="PROSITE" id="PS50932">
    <property type="entry name" value="HTH_LACI_2"/>
    <property type="match status" value="1"/>
</dbReference>
<evidence type="ECO:0000256" key="2">
    <source>
        <dbReference type="ARBA" id="ARBA00023125"/>
    </source>
</evidence>
<dbReference type="GO" id="GO:0003700">
    <property type="term" value="F:DNA-binding transcription factor activity"/>
    <property type="evidence" value="ECO:0007669"/>
    <property type="project" value="TreeGrafter"/>
</dbReference>
<evidence type="ECO:0000313" key="5">
    <source>
        <dbReference type="EMBL" id="OOR99697.1"/>
    </source>
</evidence>
<accession>A0A1T0AU28</accession>
<dbReference type="GO" id="GO:0000976">
    <property type="term" value="F:transcription cis-regulatory region binding"/>
    <property type="evidence" value="ECO:0007669"/>
    <property type="project" value="TreeGrafter"/>
</dbReference>
<dbReference type="PRINTS" id="PR00036">
    <property type="entry name" value="HTHLACI"/>
</dbReference>
<dbReference type="InterPro" id="IPR000843">
    <property type="entry name" value="HTH_LacI"/>
</dbReference>